<dbReference type="OMA" id="GEYYHED"/>
<feature type="region of interest" description="Disordered" evidence="1">
    <location>
        <begin position="84"/>
        <end position="113"/>
    </location>
</feature>
<dbReference type="HOGENOM" id="CLU_366160_0_0_1"/>
<organism evidence="3">
    <name type="scientific">Physcomitrium patens</name>
    <name type="common">Spreading-leaved earth moss</name>
    <name type="synonym">Physcomitrella patens</name>
    <dbReference type="NCBI Taxonomy" id="3218"/>
    <lineage>
        <taxon>Eukaryota</taxon>
        <taxon>Viridiplantae</taxon>
        <taxon>Streptophyta</taxon>
        <taxon>Embryophyta</taxon>
        <taxon>Bryophyta</taxon>
        <taxon>Bryophytina</taxon>
        <taxon>Bryopsida</taxon>
        <taxon>Funariidae</taxon>
        <taxon>Funariales</taxon>
        <taxon>Funariaceae</taxon>
        <taxon>Physcomitrium</taxon>
    </lineage>
</organism>
<feature type="compositionally biased region" description="Polar residues" evidence="1">
    <location>
        <begin position="608"/>
        <end position="620"/>
    </location>
</feature>
<keyword evidence="5" id="KW-1185">Reference proteome</keyword>
<dbReference type="Gramene" id="Pp3c13_4490V3.1">
    <property type="protein sequence ID" value="Pp3c13_4490V3.1"/>
    <property type="gene ID" value="Pp3c13_4490"/>
</dbReference>
<proteinExistence type="predicted"/>
<dbReference type="EnsemblPlants" id="Pp3c13_4490V3.1">
    <property type="protein sequence ID" value="Pp3c13_4490V3.1"/>
    <property type="gene ID" value="Pp3c13_4490"/>
</dbReference>
<feature type="compositionally biased region" description="Polar residues" evidence="1">
    <location>
        <begin position="199"/>
        <end position="211"/>
    </location>
</feature>
<evidence type="ECO:0000256" key="1">
    <source>
        <dbReference type="SAM" id="MobiDB-lite"/>
    </source>
</evidence>
<feature type="compositionally biased region" description="Basic residues" evidence="1">
    <location>
        <begin position="575"/>
        <end position="588"/>
    </location>
</feature>
<dbReference type="OrthoDB" id="68076at2759"/>
<feature type="region of interest" description="Disordered" evidence="1">
    <location>
        <begin position="380"/>
        <end position="400"/>
    </location>
</feature>
<dbReference type="GeneID" id="112290487"/>
<feature type="region of interest" description="Disordered" evidence="1">
    <location>
        <begin position="317"/>
        <end position="359"/>
    </location>
</feature>
<feature type="compositionally biased region" description="Basic and acidic residues" evidence="1">
    <location>
        <begin position="319"/>
        <end position="328"/>
    </location>
</feature>
<name>A9SXI6_PHYPA</name>
<protein>
    <recommendedName>
        <fullName evidence="2">Hpc2-related domain-containing protein</fullName>
    </recommendedName>
</protein>
<dbReference type="PANTHER" id="PTHR21669:SF28">
    <property type="entry name" value="YEMANUCLEIN"/>
    <property type="match status" value="1"/>
</dbReference>
<feature type="domain" description="Hpc2-related" evidence="2">
    <location>
        <begin position="98"/>
        <end position="141"/>
    </location>
</feature>
<dbReference type="Proteomes" id="UP000006727">
    <property type="component" value="Chromosome 13"/>
</dbReference>
<gene>
    <name evidence="4" type="primary">LOC112290487</name>
    <name evidence="3" type="ORF">PHYPA_016976</name>
</gene>
<feature type="region of interest" description="Disordered" evidence="1">
    <location>
        <begin position="138"/>
        <end position="242"/>
    </location>
</feature>
<feature type="compositionally biased region" description="Polar residues" evidence="1">
    <location>
        <begin position="183"/>
        <end position="192"/>
    </location>
</feature>
<dbReference type="GO" id="GO:0005634">
    <property type="term" value="C:nucleus"/>
    <property type="evidence" value="ECO:0000318"/>
    <property type="project" value="GO_Central"/>
</dbReference>
<dbReference type="RefSeq" id="XP_024392534.1">
    <property type="nucleotide sequence ID" value="XM_024536766.2"/>
</dbReference>
<evidence type="ECO:0000259" key="2">
    <source>
        <dbReference type="Pfam" id="PF08729"/>
    </source>
</evidence>
<dbReference type="PaxDb" id="3218-PP1S133_33V6.1"/>
<sequence length="762" mass="85133">MPSRQRFFVELKDEETTVVSWKKLVSDAEGKLVSARVSDAPAGANPALEARIAPEKGAGSVTGNDDPLPQVPNRFSSVIERIERLYKGGDSDDDGAEDTPDEDQYDTDDPFIDDEELNEYFMVEEAKTKHTGFFINRGALEKISVPSPSPAVQPKKRRRRESKKDKKDEKEVKRRMKGRIMQGSRQFPSHSHNFAGGETQVSNEHTLNKAQSSDPEEISSDSDAFRQGSAGPSRVSYKQEKLDFADVDNNGGVVERLLETTAMLNTESVFGGGRNIQIKSEYRYGSSFEEKKWKQAAREPKGVMKVSESLKMKMIQQSGKEDGAKDSDGGAGHAVAGYTKSLSPGPKEPSPGRRGWPKGTVMERAIQDLIKMVALLCPPSPEGEEQEALSQPGAKAKRLPREVKTRLAKVARLAQAKQGKVPDELVERLHGILGHIMRPNTLKRNLKEMVEHGLSAKQEKEGRLLDIKREVTEMVRNQVTKFKNAEVREGSSDDFQAGPSTVEKAGSSAEKYKWDHAIEDLLCNLYDQYLEGMDEHKGPQIRKLYFELAELWPEGWMDNNGIKAAVLRAKERQKRLNKLNKGPRKRKAGSSSDALRAEDELRYGSGGSLINYTSQNSGHSSLKRSDDSTPDDENNYISGSQRAWPLGEKTGKYKHYPDDALKSSLKISKVEYKEKPREGTKLMGRVIDKHHLIKRRRKKLKAGTEIDLTASSSVFENNLSRRDDADTVPHIPKIKPIVYDGQLHEGLLRSSTKGAHFELEKA</sequence>
<feature type="region of interest" description="Disordered" evidence="1">
    <location>
        <begin position="575"/>
        <end position="650"/>
    </location>
</feature>
<evidence type="ECO:0000313" key="5">
    <source>
        <dbReference type="Proteomes" id="UP000006727"/>
    </source>
</evidence>
<reference evidence="3 5" key="2">
    <citation type="journal article" date="2018" name="Plant J.">
        <title>The Physcomitrella patens chromosome-scale assembly reveals moss genome structure and evolution.</title>
        <authorList>
            <person name="Lang D."/>
            <person name="Ullrich K.K."/>
            <person name="Murat F."/>
            <person name="Fuchs J."/>
            <person name="Jenkins J."/>
            <person name="Haas F.B."/>
            <person name="Piednoel M."/>
            <person name="Gundlach H."/>
            <person name="Van Bel M."/>
            <person name="Meyberg R."/>
            <person name="Vives C."/>
            <person name="Morata J."/>
            <person name="Symeonidi A."/>
            <person name="Hiss M."/>
            <person name="Muchero W."/>
            <person name="Kamisugi Y."/>
            <person name="Saleh O."/>
            <person name="Blanc G."/>
            <person name="Decker E.L."/>
            <person name="van Gessel N."/>
            <person name="Grimwood J."/>
            <person name="Hayes R.D."/>
            <person name="Graham S.W."/>
            <person name="Gunter L.E."/>
            <person name="McDaniel S.F."/>
            <person name="Hoernstein S.N.W."/>
            <person name="Larsson A."/>
            <person name="Li F.W."/>
            <person name="Perroud P.F."/>
            <person name="Phillips J."/>
            <person name="Ranjan P."/>
            <person name="Rokshar D.S."/>
            <person name="Rothfels C.J."/>
            <person name="Schneider L."/>
            <person name="Shu S."/>
            <person name="Stevenson D.W."/>
            <person name="Thummler F."/>
            <person name="Tillich M."/>
            <person name="Villarreal Aguilar J.C."/>
            <person name="Widiez T."/>
            <person name="Wong G.K."/>
            <person name="Wymore A."/>
            <person name="Zhang Y."/>
            <person name="Zimmer A.D."/>
            <person name="Quatrano R.S."/>
            <person name="Mayer K.F.X."/>
            <person name="Goodstein D."/>
            <person name="Casacuberta J.M."/>
            <person name="Vandepoele K."/>
            <person name="Reski R."/>
            <person name="Cuming A.C."/>
            <person name="Tuskan G.A."/>
            <person name="Maumus F."/>
            <person name="Salse J."/>
            <person name="Schmutz J."/>
            <person name="Rensing S.A."/>
        </authorList>
    </citation>
    <scope>NUCLEOTIDE SEQUENCE [LARGE SCALE GENOMIC DNA]</scope>
    <source>
        <strain evidence="4 5">cv. Gransden 2004</strain>
    </source>
</reference>
<dbReference type="EMBL" id="ABEU02000013">
    <property type="protein sequence ID" value="PNR42147.1"/>
    <property type="molecule type" value="Genomic_DNA"/>
</dbReference>
<dbReference type="eggNOG" id="ENOG502QRNW">
    <property type="taxonomic scope" value="Eukaryota"/>
</dbReference>
<feature type="compositionally biased region" description="Basic and acidic residues" evidence="1">
    <location>
        <begin position="162"/>
        <end position="172"/>
    </location>
</feature>
<dbReference type="STRING" id="3218.A9SXI6"/>
<evidence type="ECO:0000313" key="4">
    <source>
        <dbReference type="EnsemblPlants" id="Pp3c13_4490V3.1"/>
    </source>
</evidence>
<accession>A9SXI6</accession>
<dbReference type="Pfam" id="PF08729">
    <property type="entry name" value="HUN"/>
    <property type="match status" value="1"/>
</dbReference>
<feature type="compositionally biased region" description="Acidic residues" evidence="1">
    <location>
        <begin position="91"/>
        <end position="113"/>
    </location>
</feature>
<feature type="region of interest" description="Disordered" evidence="1">
    <location>
        <begin position="38"/>
        <end position="72"/>
    </location>
</feature>
<dbReference type="AlphaFoldDB" id="A9SXI6"/>
<evidence type="ECO:0000313" key="3">
    <source>
        <dbReference type="EMBL" id="PNR42147.1"/>
    </source>
</evidence>
<dbReference type="InterPro" id="IPR014840">
    <property type="entry name" value="HRD"/>
</dbReference>
<reference evidence="3 5" key="1">
    <citation type="journal article" date="2008" name="Science">
        <title>The Physcomitrella genome reveals evolutionary insights into the conquest of land by plants.</title>
        <authorList>
            <person name="Rensing S."/>
            <person name="Lang D."/>
            <person name="Zimmer A."/>
            <person name="Terry A."/>
            <person name="Salamov A."/>
            <person name="Shapiro H."/>
            <person name="Nishiyama T."/>
            <person name="Perroud P.-F."/>
            <person name="Lindquist E."/>
            <person name="Kamisugi Y."/>
            <person name="Tanahashi T."/>
            <person name="Sakakibara K."/>
            <person name="Fujita T."/>
            <person name="Oishi K."/>
            <person name="Shin-I T."/>
            <person name="Kuroki Y."/>
            <person name="Toyoda A."/>
            <person name="Suzuki Y."/>
            <person name="Hashimoto A."/>
            <person name="Yamaguchi K."/>
            <person name="Sugano A."/>
            <person name="Kohara Y."/>
            <person name="Fujiyama A."/>
            <person name="Anterola A."/>
            <person name="Aoki S."/>
            <person name="Ashton N."/>
            <person name="Barbazuk W.B."/>
            <person name="Barker E."/>
            <person name="Bennetzen J."/>
            <person name="Bezanilla M."/>
            <person name="Blankenship R."/>
            <person name="Cho S.H."/>
            <person name="Dutcher S."/>
            <person name="Estelle M."/>
            <person name="Fawcett J.A."/>
            <person name="Gundlach H."/>
            <person name="Hanada K."/>
            <person name="Heyl A."/>
            <person name="Hicks K.A."/>
            <person name="Hugh J."/>
            <person name="Lohr M."/>
            <person name="Mayer K."/>
            <person name="Melkozernov A."/>
            <person name="Murata T."/>
            <person name="Nelson D."/>
            <person name="Pils B."/>
            <person name="Prigge M."/>
            <person name="Reiss B."/>
            <person name="Renner T."/>
            <person name="Rombauts S."/>
            <person name="Rushton P."/>
            <person name="Sanderfoot A."/>
            <person name="Schween G."/>
            <person name="Shiu S.-H."/>
            <person name="Stueber K."/>
            <person name="Theodoulou F.L."/>
            <person name="Tu H."/>
            <person name="Van de Peer Y."/>
            <person name="Verrier P.J."/>
            <person name="Waters E."/>
            <person name="Wood A."/>
            <person name="Yang L."/>
            <person name="Cove D."/>
            <person name="Cuming A."/>
            <person name="Hasebe M."/>
            <person name="Lucas S."/>
            <person name="Mishler D.B."/>
            <person name="Reski R."/>
            <person name="Grigoriev I."/>
            <person name="Quatrano R.S."/>
            <person name="Boore J.L."/>
        </authorList>
    </citation>
    <scope>NUCLEOTIDE SEQUENCE [LARGE SCALE GENOMIC DNA]</scope>
    <source>
        <strain evidence="4 5">cv. Gransden 2004</strain>
    </source>
</reference>
<reference evidence="4" key="3">
    <citation type="submission" date="2020-12" db="UniProtKB">
        <authorList>
            <consortium name="EnsemblPlants"/>
        </authorList>
    </citation>
    <scope>IDENTIFICATION</scope>
</reference>
<dbReference type="GO" id="GO:0006325">
    <property type="term" value="P:chromatin organization"/>
    <property type="evidence" value="ECO:0000318"/>
    <property type="project" value="GO_Central"/>
</dbReference>
<dbReference type="PANTHER" id="PTHR21669">
    <property type="entry name" value="CAPZ-INTERACTING PROTEIN AND RELATED PROTEINS"/>
    <property type="match status" value="1"/>
</dbReference>